<dbReference type="Pfam" id="PF07670">
    <property type="entry name" value="Gate"/>
    <property type="match status" value="2"/>
</dbReference>
<dbReference type="Pfam" id="PF07664">
    <property type="entry name" value="FeoB_C"/>
    <property type="match status" value="1"/>
</dbReference>
<feature type="domain" description="FeoB-type G" evidence="14">
    <location>
        <begin position="22"/>
        <end position="184"/>
    </location>
</feature>
<keyword evidence="13" id="KW-0410">Iron transport</keyword>
<organism evidence="15 16">
    <name type="scientific">Holdemania filiformis</name>
    <dbReference type="NCBI Taxonomy" id="61171"/>
    <lineage>
        <taxon>Bacteria</taxon>
        <taxon>Bacillati</taxon>
        <taxon>Bacillota</taxon>
        <taxon>Erysipelotrichia</taxon>
        <taxon>Erysipelotrichales</taxon>
        <taxon>Erysipelotrichaceae</taxon>
        <taxon>Holdemania</taxon>
    </lineage>
</organism>
<feature type="transmembrane region" description="Helical" evidence="13">
    <location>
        <begin position="308"/>
        <end position="330"/>
    </location>
</feature>
<evidence type="ECO:0000256" key="6">
    <source>
        <dbReference type="ARBA" id="ARBA00022741"/>
    </source>
</evidence>
<evidence type="ECO:0000256" key="5">
    <source>
        <dbReference type="ARBA" id="ARBA00022692"/>
    </source>
</evidence>
<evidence type="ECO:0000256" key="2">
    <source>
        <dbReference type="ARBA" id="ARBA00004651"/>
    </source>
</evidence>
<sequence length="706" mass="77397">MGLTVQSTSAKASRNFRFADSEILVALAGNPNVGKSTVFNELTGMNQHTGNWPGKTVALAKGTARHQETDYTLVDLPGTYSLIANSAEEAIASEFICFQKPAVTIVVCDATALQRNLNLVLQILQMTANVVVCVNLMDEARKKKIEIDLKKLSELLQVPVVAASARSHQGLDALMDAVAQLTEHPRTQIACLDYPFVIQNELDRLRGQLRMLDPAYDIPWIALQILNNPESTLKSLYESTSLSQADIETLHSLALRSRKVLDQAYKNDRWPDQLIQCPIQQAQRLAEQTVTMNEAEAMKRDRQIDRILFSRWAGIPLMILLLCLVLWITLAGANIPSQMLAEFLFSLEAPLAEFLTALHLPGVIVTMLSEGMYRVLAWVVAVMLPPMAIFFPLFTYLEDLGYLPRVAFNLDKTFAKAHACGKQALTTCMGFGCNAAGVIGCRIIDSPRERLIAILTNNFAPCNGRFPTLISILTMFFLGSAAGLTQSLQSALLLTLTILLGLGMTFLVSRLLSATVLKGVPSSFTLELPPYRRPQLGKVLVRSVFDRTLFVLGRAITVAAPAGILLWVMANVGIQGQSLLAWASGFLDPLGRFMGLDGVILIAFILGFPANEIVIPIIIMAYMANGSLIEMSSLSAMKDLFLAQGWTLTTAVCTLIFVLFHWPCSTTCLTIYKETKSIKWTAAAILIPTVCGVVCCSLAAFILRMF</sequence>
<dbReference type="CDD" id="cd01879">
    <property type="entry name" value="FeoB"/>
    <property type="match status" value="1"/>
</dbReference>
<dbReference type="InterPro" id="IPR030389">
    <property type="entry name" value="G_FEOB_dom"/>
</dbReference>
<dbReference type="GO" id="GO:0015093">
    <property type="term" value="F:ferrous iron transmembrane transporter activity"/>
    <property type="evidence" value="ECO:0007669"/>
    <property type="project" value="UniProtKB-UniRule"/>
</dbReference>
<dbReference type="PROSITE" id="PS51711">
    <property type="entry name" value="G_FEOB"/>
    <property type="match status" value="1"/>
</dbReference>
<keyword evidence="13" id="KW-0408">Iron</keyword>
<comment type="similarity">
    <text evidence="13">Belongs to the TRAFAC class TrmE-Era-EngA-EngB-Septin-like GTPase superfamily. FeoB GTPase (TC 9.A.8) family.</text>
</comment>
<feature type="binding site" evidence="12">
    <location>
        <position position="44"/>
    </location>
    <ligand>
        <name>Mg(2+)</name>
        <dbReference type="ChEBI" id="CHEBI:18420"/>
        <label>2</label>
    </ligand>
</feature>
<feature type="binding site" evidence="11">
    <location>
        <begin position="75"/>
        <end position="78"/>
    </location>
    <ligand>
        <name>GTP</name>
        <dbReference type="ChEBI" id="CHEBI:37565"/>
        <label>1</label>
    </ligand>
</feature>
<accession>A0A412G0S5</accession>
<protein>
    <recommendedName>
        <fullName evidence="10 13">Ferrous iron transport protein B</fullName>
    </recommendedName>
</protein>
<feature type="binding site" evidence="11">
    <location>
        <begin position="29"/>
        <end position="36"/>
    </location>
    <ligand>
        <name>GTP</name>
        <dbReference type="ChEBI" id="CHEBI:37565"/>
        <label>1</label>
    </ligand>
</feature>
<dbReference type="InterPro" id="IPR050860">
    <property type="entry name" value="FeoB_GTPase"/>
</dbReference>
<evidence type="ECO:0000256" key="12">
    <source>
        <dbReference type="PIRSR" id="PIRSR603373-2"/>
    </source>
</evidence>
<comment type="caution">
    <text evidence="15">The sequence shown here is derived from an EMBL/GenBank/DDBJ whole genome shotgun (WGS) entry which is preliminary data.</text>
</comment>
<feature type="transmembrane region" description="Helical" evidence="13">
    <location>
        <begin position="375"/>
        <end position="397"/>
    </location>
</feature>
<evidence type="ECO:0000259" key="14">
    <source>
        <dbReference type="PROSITE" id="PS51711"/>
    </source>
</evidence>
<feature type="transmembrane region" description="Helical" evidence="13">
    <location>
        <begin position="641"/>
        <end position="662"/>
    </location>
</feature>
<feature type="binding site" evidence="11">
    <location>
        <begin position="135"/>
        <end position="138"/>
    </location>
    <ligand>
        <name>GTP</name>
        <dbReference type="ChEBI" id="CHEBI:37565"/>
        <label>1</label>
    </ligand>
</feature>
<keyword evidence="5 13" id="KW-0812">Transmembrane</keyword>
<keyword evidence="13" id="KW-0406">Ion transport</keyword>
<feature type="transmembrane region" description="Helical" evidence="13">
    <location>
        <begin position="466"/>
        <end position="484"/>
    </location>
</feature>
<feature type="transmembrane region" description="Helical" evidence="13">
    <location>
        <begin position="549"/>
        <end position="569"/>
    </location>
</feature>
<dbReference type="InterPro" id="IPR011640">
    <property type="entry name" value="Fe2_transport_prot_B_C"/>
</dbReference>
<evidence type="ECO:0000256" key="1">
    <source>
        <dbReference type="ARBA" id="ARBA00003926"/>
    </source>
</evidence>
<dbReference type="GO" id="GO:0005886">
    <property type="term" value="C:plasma membrane"/>
    <property type="evidence" value="ECO:0007669"/>
    <property type="project" value="UniProtKB-SubCell"/>
</dbReference>
<feature type="transmembrane region" description="Helical" evidence="13">
    <location>
        <begin position="682"/>
        <end position="703"/>
    </location>
</feature>
<comment type="subcellular location">
    <subcellularLocation>
        <location evidence="2 13">Cell membrane</location>
        <topology evidence="2 13">Multi-pass membrane protein</topology>
    </subcellularLocation>
</comment>
<keyword evidence="12" id="KW-0479">Metal-binding</keyword>
<feature type="transmembrane region" description="Helical" evidence="13">
    <location>
        <begin position="350"/>
        <end position="368"/>
    </location>
</feature>
<evidence type="ECO:0000256" key="8">
    <source>
        <dbReference type="ARBA" id="ARBA00023134"/>
    </source>
</evidence>
<evidence type="ECO:0000256" key="7">
    <source>
        <dbReference type="ARBA" id="ARBA00022989"/>
    </source>
</evidence>
<dbReference type="EMBL" id="QRUP01000010">
    <property type="protein sequence ID" value="RGR74031.1"/>
    <property type="molecule type" value="Genomic_DNA"/>
</dbReference>
<dbReference type="PANTHER" id="PTHR43185:SF2">
    <property type="entry name" value="FERROUS IRON TRANSPORT PROTEIN B"/>
    <property type="match status" value="1"/>
</dbReference>
<keyword evidence="8 11" id="KW-0342">GTP-binding</keyword>
<keyword evidence="16" id="KW-1185">Reference proteome</keyword>
<dbReference type="AlphaFoldDB" id="A0A412G0S5"/>
<dbReference type="Proteomes" id="UP000284178">
    <property type="component" value="Unassembled WGS sequence"/>
</dbReference>
<dbReference type="InterPro" id="IPR011642">
    <property type="entry name" value="Gate_dom"/>
</dbReference>
<evidence type="ECO:0000313" key="16">
    <source>
        <dbReference type="Proteomes" id="UP000284178"/>
    </source>
</evidence>
<comment type="function">
    <text evidence="1 13">Probable transporter of a GTP-driven Fe(2+) uptake system.</text>
</comment>
<keyword evidence="12" id="KW-0460">Magnesium</keyword>
<evidence type="ECO:0000256" key="10">
    <source>
        <dbReference type="NCBIfam" id="TIGR00437"/>
    </source>
</evidence>
<feature type="transmembrane region" description="Helical" evidence="13">
    <location>
        <begin position="491"/>
        <end position="512"/>
    </location>
</feature>
<name>A0A412G0S5_9FIRM</name>
<dbReference type="PANTHER" id="PTHR43185">
    <property type="entry name" value="FERROUS IRON TRANSPORT PROTEIN B"/>
    <property type="match status" value="1"/>
</dbReference>
<feature type="binding site" evidence="12">
    <location>
        <position position="40"/>
    </location>
    <ligand>
        <name>Mg(2+)</name>
        <dbReference type="ChEBI" id="CHEBI:18420"/>
        <label>2</label>
    </ligand>
</feature>
<evidence type="ECO:0000256" key="13">
    <source>
        <dbReference type="RuleBase" id="RU362098"/>
    </source>
</evidence>
<dbReference type="Gene3D" id="3.40.50.300">
    <property type="entry name" value="P-loop containing nucleotide triphosphate hydrolases"/>
    <property type="match status" value="1"/>
</dbReference>
<reference evidence="15 16" key="1">
    <citation type="submission" date="2018-08" db="EMBL/GenBank/DDBJ databases">
        <title>A genome reference for cultivated species of the human gut microbiota.</title>
        <authorList>
            <person name="Zou Y."/>
            <person name="Xue W."/>
            <person name="Luo G."/>
        </authorList>
    </citation>
    <scope>NUCLEOTIDE SEQUENCE [LARGE SCALE GENOMIC DNA]</scope>
    <source>
        <strain evidence="15 16">AF24-29</strain>
    </source>
</reference>
<dbReference type="InterPro" id="IPR003373">
    <property type="entry name" value="Fe2_transport_prot-B"/>
</dbReference>
<dbReference type="InterPro" id="IPR027417">
    <property type="entry name" value="P-loop_NTPase"/>
</dbReference>
<dbReference type="GO" id="GO:0046872">
    <property type="term" value="F:metal ion binding"/>
    <property type="evidence" value="ECO:0007669"/>
    <property type="project" value="UniProtKB-KW"/>
</dbReference>
<dbReference type="RefSeq" id="WP_117895031.1">
    <property type="nucleotide sequence ID" value="NZ_CABJCV010000010.1"/>
</dbReference>
<keyword evidence="4" id="KW-1003">Cell membrane</keyword>
<evidence type="ECO:0000256" key="9">
    <source>
        <dbReference type="ARBA" id="ARBA00023136"/>
    </source>
</evidence>
<gene>
    <name evidence="15" type="primary">feoB</name>
    <name evidence="15" type="ORF">DWY25_09465</name>
</gene>
<dbReference type="GeneID" id="83015629"/>
<feature type="binding site" evidence="12">
    <location>
        <position position="43"/>
    </location>
    <ligand>
        <name>Mg(2+)</name>
        <dbReference type="ChEBI" id="CHEBI:18420"/>
        <label>2</label>
    </ligand>
</feature>
<evidence type="ECO:0000313" key="15">
    <source>
        <dbReference type="EMBL" id="RGR74031.1"/>
    </source>
</evidence>
<keyword evidence="7 13" id="KW-1133">Transmembrane helix</keyword>
<evidence type="ECO:0000256" key="3">
    <source>
        <dbReference type="ARBA" id="ARBA00022448"/>
    </source>
</evidence>
<keyword evidence="3 13" id="KW-0813">Transport</keyword>
<dbReference type="SUPFAM" id="SSF52540">
    <property type="entry name" value="P-loop containing nucleoside triphosphate hydrolases"/>
    <property type="match status" value="1"/>
</dbReference>
<proteinExistence type="inferred from homology"/>
<dbReference type="NCBIfam" id="TIGR00437">
    <property type="entry name" value="feoB"/>
    <property type="match status" value="1"/>
</dbReference>
<dbReference type="GO" id="GO:0005525">
    <property type="term" value="F:GTP binding"/>
    <property type="evidence" value="ECO:0007669"/>
    <property type="project" value="UniProtKB-KW"/>
</dbReference>
<evidence type="ECO:0000256" key="11">
    <source>
        <dbReference type="PIRSR" id="PIRSR603373-1"/>
    </source>
</evidence>
<keyword evidence="9 13" id="KW-0472">Membrane</keyword>
<evidence type="ECO:0000256" key="4">
    <source>
        <dbReference type="ARBA" id="ARBA00022475"/>
    </source>
</evidence>
<keyword evidence="6 11" id="KW-0547">Nucleotide-binding</keyword>
<dbReference type="Pfam" id="PF02421">
    <property type="entry name" value="FeoB_N"/>
    <property type="match status" value="1"/>
</dbReference>